<dbReference type="SUPFAM" id="SSF55874">
    <property type="entry name" value="ATPase domain of HSP90 chaperone/DNA topoisomerase II/histidine kinase"/>
    <property type="match status" value="1"/>
</dbReference>
<protein>
    <submittedName>
        <fullName evidence="3">Anti-sigma factor</fullName>
    </submittedName>
</protein>
<proteinExistence type="predicted"/>
<dbReference type="Gene3D" id="3.30.565.10">
    <property type="entry name" value="Histidine kinase-like ATPase, C-terminal domain"/>
    <property type="match status" value="1"/>
</dbReference>
<dbReference type="InterPro" id="IPR050267">
    <property type="entry name" value="Anti-sigma-factor_SerPK"/>
</dbReference>
<organism evidence="3 4">
    <name type="scientific">Syntrophotalea acetylenivorans</name>
    <dbReference type="NCBI Taxonomy" id="1842532"/>
    <lineage>
        <taxon>Bacteria</taxon>
        <taxon>Pseudomonadati</taxon>
        <taxon>Thermodesulfobacteriota</taxon>
        <taxon>Desulfuromonadia</taxon>
        <taxon>Desulfuromonadales</taxon>
        <taxon>Syntrophotaleaceae</taxon>
        <taxon>Syntrophotalea</taxon>
    </lineage>
</organism>
<gene>
    <name evidence="3" type="ORF">A7E78_04220</name>
</gene>
<sequence>MSESIFLDIKVPNETGYLRLLGKIGEYLAQSLESYPGDREELAYHINLVLTEAMANAIRHTVDSKPGETLHVTLHVKNRKLTIKVYDQGRGFTFCDLPEPPPSCLAEHGRGIFIIKTLMDRVSYRKYDNGHVLEMEKILY</sequence>
<reference evidence="3 4" key="1">
    <citation type="journal article" date="2017" name="Genome Announc.">
        <title>Complete Genome Sequences of Two Acetylene-Fermenting Pelobacter acetylenicus Strains.</title>
        <authorList>
            <person name="Sutton J.M."/>
            <person name="Baesman S.M."/>
            <person name="Fierst J.L."/>
            <person name="Poret-Peterson A.T."/>
            <person name="Oremland R.S."/>
            <person name="Dunlap D.S."/>
            <person name="Akob D.M."/>
        </authorList>
    </citation>
    <scope>NUCLEOTIDE SEQUENCE [LARGE SCALE GENOMIC DNA]</scope>
    <source>
        <strain evidence="3 4">SFB93</strain>
    </source>
</reference>
<feature type="domain" description="Histidine kinase/HSP90-like ATPase" evidence="2">
    <location>
        <begin position="26"/>
        <end position="137"/>
    </location>
</feature>
<dbReference type="Proteomes" id="UP000182517">
    <property type="component" value="Chromosome"/>
</dbReference>
<keyword evidence="1" id="KW-0723">Serine/threonine-protein kinase</keyword>
<dbReference type="GO" id="GO:0004674">
    <property type="term" value="F:protein serine/threonine kinase activity"/>
    <property type="evidence" value="ECO:0007669"/>
    <property type="project" value="UniProtKB-KW"/>
</dbReference>
<dbReference type="EMBL" id="CP015519">
    <property type="protein sequence ID" value="APG29018.1"/>
    <property type="molecule type" value="Genomic_DNA"/>
</dbReference>
<evidence type="ECO:0000256" key="1">
    <source>
        <dbReference type="ARBA" id="ARBA00022527"/>
    </source>
</evidence>
<dbReference type="RefSeq" id="WP_072285043.1">
    <property type="nucleotide sequence ID" value="NZ_CP015519.1"/>
</dbReference>
<accession>A0A1L3GTH0</accession>
<dbReference type="CDD" id="cd16936">
    <property type="entry name" value="HATPase_RsbW-like"/>
    <property type="match status" value="1"/>
</dbReference>
<dbReference type="InterPro" id="IPR036890">
    <property type="entry name" value="HATPase_C_sf"/>
</dbReference>
<keyword evidence="1" id="KW-0418">Kinase</keyword>
<name>A0A1L3GTH0_9BACT</name>
<dbReference type="Pfam" id="PF13581">
    <property type="entry name" value="HATPase_c_2"/>
    <property type="match status" value="1"/>
</dbReference>
<evidence type="ECO:0000313" key="3">
    <source>
        <dbReference type="EMBL" id="APG29018.1"/>
    </source>
</evidence>
<keyword evidence="1" id="KW-0808">Transferase</keyword>
<evidence type="ECO:0000259" key="2">
    <source>
        <dbReference type="Pfam" id="PF13581"/>
    </source>
</evidence>
<dbReference type="AlphaFoldDB" id="A0A1L3GTH0"/>
<dbReference type="OrthoDB" id="163538at2"/>
<dbReference type="STRING" id="1842532.A7E78_04220"/>
<keyword evidence="4" id="KW-1185">Reference proteome</keyword>
<dbReference type="PANTHER" id="PTHR35526">
    <property type="entry name" value="ANTI-SIGMA-F FACTOR RSBW-RELATED"/>
    <property type="match status" value="1"/>
</dbReference>
<dbReference type="PANTHER" id="PTHR35526:SF3">
    <property type="entry name" value="ANTI-SIGMA-F FACTOR RSBW"/>
    <property type="match status" value="1"/>
</dbReference>
<dbReference type="InterPro" id="IPR003594">
    <property type="entry name" value="HATPase_dom"/>
</dbReference>
<dbReference type="KEGG" id="pef:A7E78_04220"/>
<evidence type="ECO:0000313" key="4">
    <source>
        <dbReference type="Proteomes" id="UP000182517"/>
    </source>
</evidence>